<evidence type="ECO:0000313" key="2">
    <source>
        <dbReference type="Proteomes" id="UP000829992"/>
    </source>
</evidence>
<proteinExistence type="predicted"/>
<name>A0ABY4PLW2_9ACTN</name>
<evidence type="ECO:0000313" key="1">
    <source>
        <dbReference type="EMBL" id="UQT54382.1"/>
    </source>
</evidence>
<dbReference type="RefSeq" id="WP_249585878.1">
    <property type="nucleotide sequence ID" value="NZ_BAAAQL010000002.1"/>
</dbReference>
<keyword evidence="2" id="KW-1185">Reference proteome</keyword>
<gene>
    <name evidence="1" type="ORF">M4V62_04365</name>
</gene>
<sequence length="65" mass="6982">MSDSLESFNDRLDAALAPAVQGASDRLMAQRMTHAAKTGGVEAAKEVAKEMTPEQAARVERHLKS</sequence>
<dbReference type="Proteomes" id="UP000829992">
    <property type="component" value="Chromosome"/>
</dbReference>
<reference evidence="1 2" key="1">
    <citation type="submission" date="2022-05" db="EMBL/GenBank/DDBJ databases">
        <authorList>
            <person name="Zhou X."/>
            <person name="Li K."/>
            <person name="Man Y."/>
        </authorList>
    </citation>
    <scope>NUCLEOTIDE SEQUENCE [LARGE SCALE GENOMIC DNA]</scope>
    <source>
        <strain evidence="1 2">MS405</strain>
    </source>
</reference>
<dbReference type="EMBL" id="CP097289">
    <property type="protein sequence ID" value="UQT54382.1"/>
    <property type="molecule type" value="Genomic_DNA"/>
</dbReference>
<organism evidence="1 2">
    <name type="scientific">Streptomyces durmitorensis</name>
    <dbReference type="NCBI Taxonomy" id="319947"/>
    <lineage>
        <taxon>Bacteria</taxon>
        <taxon>Bacillati</taxon>
        <taxon>Actinomycetota</taxon>
        <taxon>Actinomycetes</taxon>
        <taxon>Kitasatosporales</taxon>
        <taxon>Streptomycetaceae</taxon>
        <taxon>Streptomyces</taxon>
    </lineage>
</organism>
<accession>A0ABY4PLW2</accession>
<protein>
    <submittedName>
        <fullName evidence="1">Uncharacterized protein</fullName>
    </submittedName>
</protein>